<dbReference type="PROSITE" id="PS00383">
    <property type="entry name" value="TYR_PHOSPHATASE_1"/>
    <property type="match status" value="1"/>
</dbReference>
<dbReference type="InterPro" id="IPR016130">
    <property type="entry name" value="Tyr_Pase_AS"/>
</dbReference>
<dbReference type="InterPro" id="IPR029021">
    <property type="entry name" value="Prot-tyrosine_phosphatase-like"/>
</dbReference>
<dbReference type="GO" id="GO:0016791">
    <property type="term" value="F:phosphatase activity"/>
    <property type="evidence" value="ECO:0007669"/>
    <property type="project" value="UniProtKB-ARBA"/>
</dbReference>
<evidence type="ECO:0000256" key="2">
    <source>
        <dbReference type="SAM" id="MobiDB-lite"/>
    </source>
</evidence>
<evidence type="ECO:0000313" key="4">
    <source>
        <dbReference type="EMBL" id="SDW19305.1"/>
    </source>
</evidence>
<dbReference type="InterPro" id="IPR057023">
    <property type="entry name" value="PTP-SAK"/>
</dbReference>
<keyword evidence="1" id="KW-0378">Hydrolase</keyword>
<dbReference type="RefSeq" id="WP_197055316.1">
    <property type="nucleotide sequence ID" value="NZ_FNNA01000001.1"/>
</dbReference>
<evidence type="ECO:0000313" key="5">
    <source>
        <dbReference type="Proteomes" id="UP000182944"/>
    </source>
</evidence>
<organism evidence="4 5">
    <name type="scientific">Paracoccus sanguinis</name>
    <dbReference type="NCBI Taxonomy" id="1545044"/>
    <lineage>
        <taxon>Bacteria</taxon>
        <taxon>Pseudomonadati</taxon>
        <taxon>Pseudomonadota</taxon>
        <taxon>Alphaproteobacteria</taxon>
        <taxon>Rhodobacterales</taxon>
        <taxon>Paracoccaceae</taxon>
        <taxon>Paracoccus</taxon>
    </lineage>
</organism>
<keyword evidence="5" id="KW-1185">Reference proteome</keyword>
<feature type="region of interest" description="Disordered" evidence="2">
    <location>
        <begin position="186"/>
        <end position="223"/>
    </location>
</feature>
<evidence type="ECO:0000256" key="1">
    <source>
        <dbReference type="ARBA" id="ARBA00022801"/>
    </source>
</evidence>
<dbReference type="EMBL" id="FNNA01000001">
    <property type="protein sequence ID" value="SDW19305.1"/>
    <property type="molecule type" value="Genomic_DNA"/>
</dbReference>
<gene>
    <name evidence="4" type="ORF">SAMN05444276_101362</name>
</gene>
<protein>
    <submittedName>
        <fullName evidence="4">Tyrosine phosphatase family protein</fullName>
    </submittedName>
</protein>
<evidence type="ECO:0000259" key="3">
    <source>
        <dbReference type="Pfam" id="PF22784"/>
    </source>
</evidence>
<proteinExistence type="predicted"/>
<dbReference type="STRING" id="1545044.SAMN05444276_101362"/>
<dbReference type="Pfam" id="PF22784">
    <property type="entry name" value="PTP-SAK"/>
    <property type="match status" value="1"/>
</dbReference>
<feature type="domain" description="Swiss Army Knife protein DSP-PTPase phosphatase" evidence="3">
    <location>
        <begin position="43"/>
        <end position="144"/>
    </location>
</feature>
<dbReference type="SUPFAM" id="SSF52799">
    <property type="entry name" value="(Phosphotyrosine protein) phosphatases II"/>
    <property type="match status" value="1"/>
</dbReference>
<sequence length="223" mass="22862">MKGLATRAGMLVLAALMLAVGWFGGLYQSGNYHAVLPGELYRSAQLSGEELSDRIARDGIRSVLNLRGSNPGAAWYPPEVAAASAAGVAHYDVPLLSSQSLSRADAERLVALMRDAPKPLLVHCEGGADRTGLATALYLAATGHPLDQAAGQLSARYGFVGIEGVTRPWPMWESWERLGPALAGSAQVGAHDADVASSEPVEGAADPAPPPAPAEGGDGTGGA</sequence>
<dbReference type="AlphaFoldDB" id="A0A1H2RJ18"/>
<dbReference type="Proteomes" id="UP000182944">
    <property type="component" value="Unassembled WGS sequence"/>
</dbReference>
<reference evidence="5" key="1">
    <citation type="submission" date="2016-10" db="EMBL/GenBank/DDBJ databases">
        <authorList>
            <person name="Varghese N."/>
            <person name="Submissions S."/>
        </authorList>
    </citation>
    <scope>NUCLEOTIDE SEQUENCE [LARGE SCALE GENOMIC DNA]</scope>
    <source>
        <strain evidence="5">DSM 29303</strain>
    </source>
</reference>
<accession>A0A1H2RJ18</accession>
<dbReference type="Gene3D" id="3.90.190.10">
    <property type="entry name" value="Protein tyrosine phosphatase superfamily"/>
    <property type="match status" value="1"/>
</dbReference>
<name>A0A1H2RJ18_9RHOB</name>